<evidence type="ECO:0000313" key="3">
    <source>
        <dbReference type="Proteomes" id="UP000073816"/>
    </source>
</evidence>
<evidence type="ECO:0000313" key="2">
    <source>
        <dbReference type="EMBL" id="AMQ57291.1"/>
    </source>
</evidence>
<keyword evidence="3" id="KW-1185">Reference proteome</keyword>
<feature type="chain" id="PRO_5007494284" description="Outer membrane protein beta-barrel domain-containing protein" evidence="1">
    <location>
        <begin position="25"/>
        <end position="269"/>
    </location>
</feature>
<dbReference type="STRING" id="1727163.AO498_12660"/>
<evidence type="ECO:0008006" key="4">
    <source>
        <dbReference type="Google" id="ProtNLM"/>
    </source>
</evidence>
<evidence type="ECO:0000256" key="1">
    <source>
        <dbReference type="SAM" id="SignalP"/>
    </source>
</evidence>
<dbReference type="EMBL" id="CP012836">
    <property type="protein sequence ID" value="AMQ57291.1"/>
    <property type="molecule type" value="Genomic_DNA"/>
</dbReference>
<proteinExistence type="predicted"/>
<protein>
    <recommendedName>
        <fullName evidence="4">Outer membrane protein beta-barrel domain-containing protein</fullName>
    </recommendedName>
</protein>
<organism evidence="2 3">
    <name type="scientific">Algoriphagus sanaruensis</name>
    <dbReference type="NCBI Taxonomy" id="1727163"/>
    <lineage>
        <taxon>Bacteria</taxon>
        <taxon>Pseudomonadati</taxon>
        <taxon>Bacteroidota</taxon>
        <taxon>Cytophagia</taxon>
        <taxon>Cytophagales</taxon>
        <taxon>Cyclobacteriaceae</taxon>
        <taxon>Algoriphagus</taxon>
    </lineage>
</organism>
<accession>A0A142EQ86</accession>
<feature type="signal peptide" evidence="1">
    <location>
        <begin position="1"/>
        <end position="24"/>
    </location>
</feature>
<dbReference type="OrthoDB" id="820770at2"/>
<name>A0A142EQ86_9BACT</name>
<dbReference type="KEGG" id="alm:AO498_12660"/>
<reference evidence="2 3" key="2">
    <citation type="journal article" date="2016" name="Genome Announc.">
        <title>Complete Genome Sequence of Algoriphagus sp. Strain M8-2, Isolated from a Brackish Lake.</title>
        <authorList>
            <person name="Muraguchi Y."/>
            <person name="Kushimoto K."/>
            <person name="Ohtsubo Y."/>
            <person name="Suzuki T."/>
            <person name="Dohra H."/>
            <person name="Kimbara K."/>
            <person name="Shintani M."/>
        </authorList>
    </citation>
    <scope>NUCLEOTIDE SEQUENCE [LARGE SCALE GENOMIC DNA]</scope>
    <source>
        <strain evidence="2 3">M8-2</strain>
    </source>
</reference>
<dbReference type="Pfam" id="PF10677">
    <property type="entry name" value="DUF2490"/>
    <property type="match status" value="1"/>
</dbReference>
<reference evidence="3" key="1">
    <citation type="submission" date="2015-09" db="EMBL/GenBank/DDBJ databases">
        <title>Complete sequence of Algoriphagus sp. M8-2.</title>
        <authorList>
            <person name="Shintani M."/>
        </authorList>
    </citation>
    <scope>NUCLEOTIDE SEQUENCE [LARGE SCALE GENOMIC DNA]</scope>
    <source>
        <strain evidence="3">M8-2</strain>
    </source>
</reference>
<dbReference type="RefSeq" id="WP_067548247.1">
    <property type="nucleotide sequence ID" value="NZ_CP012836.1"/>
</dbReference>
<dbReference type="Proteomes" id="UP000073816">
    <property type="component" value="Chromosome"/>
</dbReference>
<gene>
    <name evidence="2" type="ORF">AO498_12660</name>
</gene>
<dbReference type="InterPro" id="IPR019619">
    <property type="entry name" value="DUF2490"/>
</dbReference>
<dbReference type="PATRIC" id="fig|1727163.4.peg.2646"/>
<keyword evidence="1" id="KW-0732">Signal</keyword>
<sequence length="269" mass="30959">MFRGKSFISFSIGIALFFSPPALAQSQVRVWNSFAINAPLSKNLSAKVGYMKSLRWEENIPQTNFNWYILKVNYELSKSWDMSIGSAWMNIPSADRTTFRLMAEGTHSQKISRKLNLKNSLQAERHNKQESRFDYRLIYSSRLGFRKRLDFLGVAPSLTYSLFFNFGGTPLKYFNANQEQIALKPANGLHRGRATANFNFKISNPLRLSIFYTNQHEFNLVFSETNKINVTNPISGKIQTPFSNQHIVGFLLSYQLQSLMDEPILPQIF</sequence>
<dbReference type="AlphaFoldDB" id="A0A142EQ86"/>